<keyword evidence="6" id="KW-1185">Reference proteome</keyword>
<keyword evidence="3" id="KW-0472">Membrane</keyword>
<feature type="coiled-coil region" evidence="2">
    <location>
        <begin position="245"/>
        <end position="272"/>
    </location>
</feature>
<evidence type="ECO:0000256" key="3">
    <source>
        <dbReference type="SAM" id="Phobius"/>
    </source>
</evidence>
<feature type="transmembrane region" description="Helical" evidence="3">
    <location>
        <begin position="765"/>
        <end position="789"/>
    </location>
</feature>
<dbReference type="SUPFAM" id="SSF52113">
    <property type="entry name" value="BRCT domain"/>
    <property type="match status" value="1"/>
</dbReference>
<dbReference type="Proteomes" id="UP000230233">
    <property type="component" value="Chromosome IV"/>
</dbReference>
<name>A0A2G5U0D7_9PELO</name>
<dbReference type="PROSITE" id="PS50088">
    <property type="entry name" value="ANK_REPEAT"/>
    <property type="match status" value="1"/>
</dbReference>
<dbReference type="STRING" id="1611254.A0A2G5U0D7"/>
<organism evidence="5 6">
    <name type="scientific">Caenorhabditis nigoni</name>
    <dbReference type="NCBI Taxonomy" id="1611254"/>
    <lineage>
        <taxon>Eukaryota</taxon>
        <taxon>Metazoa</taxon>
        <taxon>Ecdysozoa</taxon>
        <taxon>Nematoda</taxon>
        <taxon>Chromadorea</taxon>
        <taxon>Rhabditida</taxon>
        <taxon>Rhabditina</taxon>
        <taxon>Rhabditomorpha</taxon>
        <taxon>Rhabditoidea</taxon>
        <taxon>Rhabditidae</taxon>
        <taxon>Peloderinae</taxon>
        <taxon>Caenorhabditis</taxon>
    </lineage>
</organism>
<feature type="chain" id="PRO_5013922604" evidence="4">
    <location>
        <begin position="21"/>
        <end position="1186"/>
    </location>
</feature>
<dbReference type="PANTHER" id="PTHR22956">
    <property type="entry name" value="ANKYRIN REPEAT-CONTAINING PROTEIN F37A4.4-RELATED-RELATED"/>
    <property type="match status" value="1"/>
</dbReference>
<sequence>MRKSVRIIVWFTIFCTVIHGSLNEQSKKLDEAASPPTNLSLFVDNISILTDLTGGIKRQSRLIENFVKETSRYFQATSKQFNTFYKTKPDMILKYVTDFYEDTRSLELKSDFQKMLGSVKILKSLAIDSEDLGRSIDKRTVQEYISTFKTLKKHPPKLEFLWLELIPKLDKCLRPQENITEIGLCFHRLDVIELTTVIEQFEEIKEVRSWWDLVQKLIQIYASTFENLEIVVKSAFEFSNHSKTFSELAESLEFANEEFEDCETKISEKKSKIAYRMGTVLVGSEVKVEGRTKAFLMRFPEIFDSEFLKNLLGEKHLEKLKLGFQPYLKMSETVEKIEGILEENKWNKVGADKIRNAIRDIEKWTGPFIIPESLLDTVDKCLRKLPSVKPEFEFELFQNAFNQTKTMIYAMGKLVFLVDEIISKENEIMVALRTLKEPFDGWENRDNVRIFKTYMDDIWNKNGSGPIQNISSYAKLIESAINFSKTNNIAEMISQHPDTNIFLEILDQFDIKRVIGVSECLSKRNFHLGNVDKILEGAENMKKFRYNVNDEDIKLTKAYMAEISKILEILEEADSVIRKKKISEETNKLISFNRVERVNSNLEEARDAMKRISMVKNREIEIQKAIDSELPPDDDFSKEWKKTGKNQIAKLVKQVKNLDDFIGKNQSKNLESVSEVFEEASKIQGLKGMLVKLGSFRHNHHKDAPEVVKIFEPLENLDLDFSNHAKKLESAAVSTEILRMFLNEFFGIETKTSSVSLRIKEMVPWFQIVLFCLGSLLFIFLILSICCSFTKSGRKRWRRFYLDRFASERTRELHWRYSFWLDQESDKNMLCEAVREVNFEHLKALVDKGVYINVYNQFGNTPLHAAAKYGHVKIVEYLIRNGADRNVYNVENKTPEQLLIESAQSTTKRTSVTSVSEGASMTSEMKKFTQIETIFEKLRGKKFRQRIPDLLPTMSYRIRIDNRLIDSFCYGPFTEKYKGNVTDQMSGVTHFIVPTDTNGLFESDDFGYVMCVFLPTLLMKQQWMNECLEKKSNFRNDYKFRIEKIKYGGVVYATVLKWATWIHKQNIPFLYGVHIHVAIPGMSKNEMIQLRQLVEMHGATWSDEMLVKENFNLGSHPYHHFNLGPLFIIHDGKKNFLKQFKNDTDKMFTLMTFPEFVGFMLKLECHYDNERKMPIPVTINVEDSES</sequence>
<evidence type="ECO:0000313" key="6">
    <source>
        <dbReference type="Proteomes" id="UP000230233"/>
    </source>
</evidence>
<evidence type="ECO:0000256" key="2">
    <source>
        <dbReference type="SAM" id="Coils"/>
    </source>
</evidence>
<feature type="signal peptide" evidence="4">
    <location>
        <begin position="1"/>
        <end position="20"/>
    </location>
</feature>
<dbReference type="EMBL" id="PDUG01000004">
    <property type="protein sequence ID" value="PIC33009.1"/>
    <property type="molecule type" value="Genomic_DNA"/>
</dbReference>
<feature type="repeat" description="ANK" evidence="1">
    <location>
        <begin position="858"/>
        <end position="890"/>
    </location>
</feature>
<dbReference type="SMART" id="SM00248">
    <property type="entry name" value="ANK"/>
    <property type="match status" value="2"/>
</dbReference>
<reference evidence="6" key="1">
    <citation type="submission" date="2017-10" db="EMBL/GenBank/DDBJ databases">
        <title>Rapid genome shrinkage in a self-fertile nematode reveals novel sperm competition proteins.</title>
        <authorList>
            <person name="Yin D."/>
            <person name="Schwarz E.M."/>
            <person name="Thomas C.G."/>
            <person name="Felde R.L."/>
            <person name="Korf I.F."/>
            <person name="Cutter A.D."/>
            <person name="Schartner C.M."/>
            <person name="Ralston E.J."/>
            <person name="Meyer B.J."/>
            <person name="Haag E.S."/>
        </authorList>
    </citation>
    <scope>NUCLEOTIDE SEQUENCE [LARGE SCALE GENOMIC DNA]</scope>
    <source>
        <strain evidence="6">JU1422</strain>
    </source>
</reference>
<keyword evidence="4" id="KW-0732">Signal</keyword>
<dbReference type="Pfam" id="PF12796">
    <property type="entry name" value="Ank_2"/>
    <property type="match status" value="1"/>
</dbReference>
<dbReference type="InterPro" id="IPR036770">
    <property type="entry name" value="Ankyrin_rpt-contain_sf"/>
</dbReference>
<protein>
    <submittedName>
        <fullName evidence="5">Uncharacterized protein</fullName>
    </submittedName>
</protein>
<keyword evidence="3" id="KW-0812">Transmembrane</keyword>
<dbReference type="InterPro" id="IPR002110">
    <property type="entry name" value="Ankyrin_rpt"/>
</dbReference>
<dbReference type="Gene3D" id="1.25.40.20">
    <property type="entry name" value="Ankyrin repeat-containing domain"/>
    <property type="match status" value="1"/>
</dbReference>
<keyword evidence="3" id="KW-1133">Transmembrane helix</keyword>
<comment type="caution">
    <text evidence="5">The sequence shown here is derived from an EMBL/GenBank/DDBJ whole genome shotgun (WGS) entry which is preliminary data.</text>
</comment>
<dbReference type="SUPFAM" id="SSF48403">
    <property type="entry name" value="Ankyrin repeat"/>
    <property type="match status" value="1"/>
</dbReference>
<dbReference type="InterPro" id="IPR036420">
    <property type="entry name" value="BRCT_dom_sf"/>
</dbReference>
<gene>
    <name evidence="5" type="primary">Cni-F56D5.9</name>
    <name evidence="5" type="synonym">Cnig_chr_IV.g13143</name>
    <name evidence="5" type="ORF">B9Z55_013143</name>
</gene>
<proteinExistence type="predicted"/>
<dbReference type="AlphaFoldDB" id="A0A2G5U0D7"/>
<dbReference type="InterPro" id="IPR053345">
    <property type="entry name" value="Ankyrin_repeat-containing"/>
</dbReference>
<evidence type="ECO:0000256" key="4">
    <source>
        <dbReference type="SAM" id="SignalP"/>
    </source>
</evidence>
<dbReference type="OrthoDB" id="5825442at2759"/>
<accession>A0A2G5U0D7</accession>
<evidence type="ECO:0000256" key="1">
    <source>
        <dbReference type="PROSITE-ProRule" id="PRU00023"/>
    </source>
</evidence>
<dbReference type="PROSITE" id="PS50297">
    <property type="entry name" value="ANK_REP_REGION"/>
    <property type="match status" value="1"/>
</dbReference>
<dbReference type="PANTHER" id="PTHR22956:SF17">
    <property type="entry name" value="ANKYRIN REPEAT-CONTAINING PROTEIN F37A4.4-RELATED"/>
    <property type="match status" value="1"/>
</dbReference>
<evidence type="ECO:0000313" key="5">
    <source>
        <dbReference type="EMBL" id="PIC33009.1"/>
    </source>
</evidence>
<keyword evidence="1" id="KW-0040">ANK repeat</keyword>
<keyword evidence="2" id="KW-0175">Coiled coil</keyword>